<evidence type="ECO:0000313" key="1">
    <source>
        <dbReference type="EMBL" id="BAC19204.1"/>
    </source>
</evidence>
<organism evidence="1 2">
    <name type="scientific">Corynebacterium efficiens (strain DSM 44549 / YS-314 / AJ 12310 / JCM 11189 / NBRC 100395)</name>
    <dbReference type="NCBI Taxonomy" id="196164"/>
    <lineage>
        <taxon>Bacteria</taxon>
        <taxon>Bacillati</taxon>
        <taxon>Actinomycetota</taxon>
        <taxon>Actinomycetes</taxon>
        <taxon>Mycobacteriales</taxon>
        <taxon>Corynebacteriaceae</taxon>
        <taxon>Corynebacterium</taxon>
    </lineage>
</organism>
<proteinExistence type="predicted"/>
<protein>
    <submittedName>
        <fullName evidence="1">Uncharacterized protein</fullName>
    </submittedName>
</protein>
<evidence type="ECO:0000313" key="2">
    <source>
        <dbReference type="Proteomes" id="UP000001409"/>
    </source>
</evidence>
<dbReference type="KEGG" id="cef:CE2394"/>
<name>Q8FMV5_COREF</name>
<dbReference type="HOGENOM" id="CLU_1851769_0_0_11"/>
<reference evidence="1 2" key="1">
    <citation type="journal article" date="2003" name="Genome Res.">
        <title>Comparative complete genome sequence analysis of the amino acid replacements responsible for the thermostability of Corynebacterium efficiens.</title>
        <authorList>
            <person name="Nishio Y."/>
            <person name="Nakamura Y."/>
            <person name="Kawarabayasi Y."/>
            <person name="Usuda Y."/>
            <person name="Kimura E."/>
            <person name="Sugimoto S."/>
            <person name="Matsui K."/>
            <person name="Yamagishi A."/>
            <person name="Kikuchi H."/>
            <person name="Ikeo K."/>
            <person name="Gojobori T."/>
        </authorList>
    </citation>
    <scope>NUCLEOTIDE SEQUENCE [LARGE SCALE GENOMIC DNA]</scope>
    <source>
        <strain evidence="2">DSM 44549 / YS-314 / AJ 12310 / JCM 11189 / NBRC 100395</strain>
    </source>
</reference>
<dbReference type="AlphaFoldDB" id="Q8FMV5"/>
<dbReference type="EMBL" id="BA000035">
    <property type="protein sequence ID" value="BAC19204.1"/>
    <property type="molecule type" value="Genomic_DNA"/>
</dbReference>
<keyword evidence="2" id="KW-1185">Reference proteome</keyword>
<dbReference type="Proteomes" id="UP000001409">
    <property type="component" value="Chromosome"/>
</dbReference>
<sequence>MGDRGTHQEEGGLQHEPVDQTPVLGIEFMDRGDTLDTGIIDQDIDLESEVLQRSGVREVQAQWSPLTSAARSRAASSLRSQMVTWAPAREKARAQAAPIPEAPPVISALRPSREIPLVVFIVPPFDDGRWCSRSDVSI</sequence>
<accession>Q8FMV5</accession>